<dbReference type="Proteomes" id="UP001329430">
    <property type="component" value="Chromosome 5"/>
</dbReference>
<comment type="caution">
    <text evidence="3">The sequence shown here is derived from an EMBL/GenBank/DDBJ whole genome shotgun (WGS) entry which is preliminary data.</text>
</comment>
<evidence type="ECO:0000313" key="4">
    <source>
        <dbReference type="Proteomes" id="UP001329430"/>
    </source>
</evidence>
<feature type="region of interest" description="Disordered" evidence="1">
    <location>
        <begin position="164"/>
        <end position="192"/>
    </location>
</feature>
<dbReference type="Pfam" id="PF10545">
    <property type="entry name" value="MADF_DNA_bdg"/>
    <property type="match status" value="1"/>
</dbReference>
<accession>A0AAN7VDQ1</accession>
<evidence type="ECO:0000259" key="2">
    <source>
        <dbReference type="PROSITE" id="PS51029"/>
    </source>
</evidence>
<dbReference type="GO" id="GO:0005634">
    <property type="term" value="C:nucleus"/>
    <property type="evidence" value="ECO:0007669"/>
    <property type="project" value="TreeGrafter"/>
</dbReference>
<dbReference type="AlphaFoldDB" id="A0AAN7VDQ1"/>
<dbReference type="EMBL" id="JAVRBK010000005">
    <property type="protein sequence ID" value="KAK5643398.1"/>
    <property type="molecule type" value="Genomic_DNA"/>
</dbReference>
<sequence>MFKQGKRPINDELLVSLISANPCIYNKKLKEYRDVYQKENVWNFIASSLAVTKEEAKNRWTSLRQRFSREKLVINEETRSGAAGGKKPRWSLYELMRFLEEHVITRSTVSNMSLENNSEVDGEGVCSQVLLEEEYEETPNSDNTINILSVVPASESESSSTFTRISTPEASPLGAPNTSLGTPTNAKKKKVNNDLDSSINNVKECIINWQKGVAEKNKTIEESPEASFAKFIAHELNNFKNMKNKDGVKGKICELIFKYKNIEEDINL</sequence>
<dbReference type="PANTHER" id="PTHR12243">
    <property type="entry name" value="MADF DOMAIN TRANSCRIPTION FACTOR"/>
    <property type="match status" value="1"/>
</dbReference>
<evidence type="ECO:0000256" key="1">
    <source>
        <dbReference type="SAM" id="MobiDB-lite"/>
    </source>
</evidence>
<evidence type="ECO:0000313" key="3">
    <source>
        <dbReference type="EMBL" id="KAK5643398.1"/>
    </source>
</evidence>
<name>A0AAN7VDQ1_9COLE</name>
<feature type="compositionally biased region" description="Polar residues" evidence="1">
    <location>
        <begin position="176"/>
        <end position="185"/>
    </location>
</feature>
<proteinExistence type="predicted"/>
<feature type="domain" description="MADF" evidence="2">
    <location>
        <begin position="13"/>
        <end position="104"/>
    </location>
</feature>
<gene>
    <name evidence="3" type="ORF">RI129_007243</name>
</gene>
<organism evidence="3 4">
    <name type="scientific">Pyrocoelia pectoralis</name>
    <dbReference type="NCBI Taxonomy" id="417401"/>
    <lineage>
        <taxon>Eukaryota</taxon>
        <taxon>Metazoa</taxon>
        <taxon>Ecdysozoa</taxon>
        <taxon>Arthropoda</taxon>
        <taxon>Hexapoda</taxon>
        <taxon>Insecta</taxon>
        <taxon>Pterygota</taxon>
        <taxon>Neoptera</taxon>
        <taxon>Endopterygota</taxon>
        <taxon>Coleoptera</taxon>
        <taxon>Polyphaga</taxon>
        <taxon>Elateriformia</taxon>
        <taxon>Elateroidea</taxon>
        <taxon>Lampyridae</taxon>
        <taxon>Lampyrinae</taxon>
        <taxon>Pyrocoelia</taxon>
    </lineage>
</organism>
<dbReference type="InterPro" id="IPR006578">
    <property type="entry name" value="MADF-dom"/>
</dbReference>
<dbReference type="InterPro" id="IPR039353">
    <property type="entry name" value="TF_Adf1"/>
</dbReference>
<dbReference type="GO" id="GO:0005667">
    <property type="term" value="C:transcription regulator complex"/>
    <property type="evidence" value="ECO:0007669"/>
    <property type="project" value="TreeGrafter"/>
</dbReference>
<keyword evidence="4" id="KW-1185">Reference proteome</keyword>
<dbReference type="PROSITE" id="PS51029">
    <property type="entry name" value="MADF"/>
    <property type="match status" value="1"/>
</dbReference>
<dbReference type="SMART" id="SM00595">
    <property type="entry name" value="MADF"/>
    <property type="match status" value="1"/>
</dbReference>
<dbReference type="GO" id="GO:0006357">
    <property type="term" value="P:regulation of transcription by RNA polymerase II"/>
    <property type="evidence" value="ECO:0007669"/>
    <property type="project" value="TreeGrafter"/>
</dbReference>
<reference evidence="3 4" key="1">
    <citation type="journal article" date="2024" name="Insects">
        <title>An Improved Chromosome-Level Genome Assembly of the Firefly Pyrocoelia pectoralis.</title>
        <authorList>
            <person name="Fu X."/>
            <person name="Meyer-Rochow V.B."/>
            <person name="Ballantyne L."/>
            <person name="Zhu X."/>
        </authorList>
    </citation>
    <scope>NUCLEOTIDE SEQUENCE [LARGE SCALE GENOMIC DNA]</scope>
    <source>
        <strain evidence="3">XCY_ONT2</strain>
    </source>
</reference>
<protein>
    <recommendedName>
        <fullName evidence="2">MADF domain-containing protein</fullName>
    </recommendedName>
</protein>
<dbReference type="PANTHER" id="PTHR12243:SF69">
    <property type="entry name" value="SI:CH73-59F11.3"/>
    <property type="match status" value="1"/>
</dbReference>